<evidence type="ECO:0000313" key="4">
    <source>
        <dbReference type="Proteomes" id="UP001139722"/>
    </source>
</evidence>
<feature type="compositionally biased region" description="Polar residues" evidence="1">
    <location>
        <begin position="37"/>
        <end position="70"/>
    </location>
</feature>
<feature type="signal peptide" evidence="2">
    <location>
        <begin position="1"/>
        <end position="30"/>
    </location>
</feature>
<feature type="region of interest" description="Disordered" evidence="1">
    <location>
        <begin position="32"/>
        <end position="79"/>
    </location>
</feature>
<gene>
    <name evidence="3" type="ORF">BJ978_001138</name>
</gene>
<name>A0A9X2GXK2_9MICO</name>
<reference evidence="3" key="1">
    <citation type="submission" date="2022-06" db="EMBL/GenBank/DDBJ databases">
        <title>Sequencing the genomes of 1000 actinobacteria strains.</title>
        <authorList>
            <person name="Klenk H.-P."/>
        </authorList>
    </citation>
    <scope>NUCLEOTIDE SEQUENCE</scope>
    <source>
        <strain evidence="3">DSM 22016</strain>
    </source>
</reference>
<dbReference type="PROSITE" id="PS51257">
    <property type="entry name" value="PROKAR_LIPOPROTEIN"/>
    <property type="match status" value="1"/>
</dbReference>
<dbReference type="OrthoDB" id="5119618at2"/>
<dbReference type="EMBL" id="JAMZDY010000001">
    <property type="protein sequence ID" value="MCP2370462.1"/>
    <property type="molecule type" value="Genomic_DNA"/>
</dbReference>
<keyword evidence="4" id="KW-1185">Reference proteome</keyword>
<organism evidence="3 4">
    <name type="scientific">Agromyces terreus</name>
    <dbReference type="NCBI Taxonomy" id="424795"/>
    <lineage>
        <taxon>Bacteria</taxon>
        <taxon>Bacillati</taxon>
        <taxon>Actinomycetota</taxon>
        <taxon>Actinomycetes</taxon>
        <taxon>Micrococcales</taxon>
        <taxon>Microbacteriaceae</taxon>
        <taxon>Agromyces</taxon>
    </lineage>
</organism>
<comment type="caution">
    <text evidence="3">The sequence shown here is derived from an EMBL/GenBank/DDBJ whole genome shotgun (WGS) entry which is preliminary data.</text>
</comment>
<evidence type="ECO:0000256" key="2">
    <source>
        <dbReference type="SAM" id="SignalP"/>
    </source>
</evidence>
<feature type="chain" id="PRO_5040788260" description="DUF3558 domain-containing protein" evidence="2">
    <location>
        <begin position="31"/>
        <end position="205"/>
    </location>
</feature>
<accession>A0A9X2GXK2</accession>
<evidence type="ECO:0000256" key="1">
    <source>
        <dbReference type="SAM" id="MobiDB-lite"/>
    </source>
</evidence>
<dbReference type="RefSeq" id="WP_156998385.1">
    <property type="nucleotide sequence ID" value="NZ_BAAANU010000009.1"/>
</dbReference>
<proteinExistence type="predicted"/>
<sequence>MRPAIRRSTLDALVLVVGAALVGSALTGCAAGAPATGSRTPAASSASPGPTDQPATNATESAQPTGTASTPPADPTADGCEHVLTAAALAQLRDDGLEQVEVGVSTYYPIADDLIEAGGVACKWGRPSSDASITVVQLSGIDVAASEWPAALAEAGYAETGDPVAGTYTGPADPGTGVPSAVLVESDRLTFVSAPPFAADIAPAG</sequence>
<evidence type="ECO:0008006" key="5">
    <source>
        <dbReference type="Google" id="ProtNLM"/>
    </source>
</evidence>
<protein>
    <recommendedName>
        <fullName evidence="5">DUF3558 domain-containing protein</fullName>
    </recommendedName>
</protein>
<dbReference type="Proteomes" id="UP001139722">
    <property type="component" value="Unassembled WGS sequence"/>
</dbReference>
<dbReference type="AlphaFoldDB" id="A0A9X2GXK2"/>
<evidence type="ECO:0000313" key="3">
    <source>
        <dbReference type="EMBL" id="MCP2370462.1"/>
    </source>
</evidence>
<keyword evidence="2" id="KW-0732">Signal</keyword>